<keyword evidence="11" id="KW-0961">Cell wall biogenesis/degradation</keyword>
<comment type="subcellular location">
    <subcellularLocation>
        <location evidence="1">Secreted</location>
    </subcellularLocation>
</comment>
<dbReference type="InterPro" id="IPR011050">
    <property type="entry name" value="Pectin_lyase_fold/virulence"/>
</dbReference>
<evidence type="ECO:0000256" key="4">
    <source>
        <dbReference type="ARBA" id="ARBA00022729"/>
    </source>
</evidence>
<proteinExistence type="inferred from homology"/>
<evidence type="ECO:0000256" key="1">
    <source>
        <dbReference type="ARBA" id="ARBA00004613"/>
    </source>
</evidence>
<dbReference type="SUPFAM" id="SSF51126">
    <property type="entry name" value="Pectin lyase-like"/>
    <property type="match status" value="1"/>
</dbReference>
<comment type="catalytic activity">
    <reaction evidence="15">
        <text>[(1-&gt;4)-alpha-D-galacturonosyl](n) + H2O = alpha-D-galacturonate + [(1-&gt;4)-alpha-D-galacturonosyl](n-1)</text>
        <dbReference type="Rhea" id="RHEA:14117"/>
        <dbReference type="Rhea" id="RHEA-COMP:14570"/>
        <dbReference type="Rhea" id="RHEA-COMP:14572"/>
        <dbReference type="ChEBI" id="CHEBI:15377"/>
        <dbReference type="ChEBI" id="CHEBI:58658"/>
        <dbReference type="ChEBI" id="CHEBI:140523"/>
        <dbReference type="EC" id="3.2.1.67"/>
    </reaction>
</comment>
<evidence type="ECO:0000256" key="7">
    <source>
        <dbReference type="ARBA" id="ARBA00023157"/>
    </source>
</evidence>
<feature type="chain" id="PRO_5012881492" description="galacturonan 1,4-alpha-galacturonidase" evidence="18">
    <location>
        <begin position="16"/>
        <end position="430"/>
    </location>
</feature>
<evidence type="ECO:0000256" key="10">
    <source>
        <dbReference type="ARBA" id="ARBA00023295"/>
    </source>
</evidence>
<dbReference type="GO" id="GO:0047911">
    <property type="term" value="F:galacturan 1,4-alpha-galacturonidase activity"/>
    <property type="evidence" value="ECO:0007669"/>
    <property type="project" value="UniProtKB-EC"/>
</dbReference>
<dbReference type="GO" id="GO:0045490">
    <property type="term" value="P:pectin catabolic process"/>
    <property type="evidence" value="ECO:0007669"/>
    <property type="project" value="UniProtKB-ARBA"/>
</dbReference>
<keyword evidence="5" id="KW-0677">Repeat</keyword>
<evidence type="ECO:0000256" key="8">
    <source>
        <dbReference type="ARBA" id="ARBA00023180"/>
    </source>
</evidence>
<dbReference type="Proteomes" id="UP000053820">
    <property type="component" value="Unassembled WGS sequence"/>
</dbReference>
<dbReference type="InterPro" id="IPR000743">
    <property type="entry name" value="Glyco_hydro_28"/>
</dbReference>
<evidence type="ECO:0000256" key="3">
    <source>
        <dbReference type="ARBA" id="ARBA00022525"/>
    </source>
</evidence>
<gene>
    <name evidence="19" type="ORF">HYDPIDRAFT_94521</name>
</gene>
<evidence type="ECO:0000256" key="15">
    <source>
        <dbReference type="ARBA" id="ARBA00048766"/>
    </source>
</evidence>
<evidence type="ECO:0000256" key="16">
    <source>
        <dbReference type="PROSITE-ProRule" id="PRU10052"/>
    </source>
</evidence>
<feature type="signal peptide" evidence="18">
    <location>
        <begin position="1"/>
        <end position="15"/>
    </location>
</feature>
<dbReference type="GO" id="GO:0005576">
    <property type="term" value="C:extracellular region"/>
    <property type="evidence" value="ECO:0007669"/>
    <property type="project" value="UniProtKB-SubCell"/>
</dbReference>
<evidence type="ECO:0000256" key="5">
    <source>
        <dbReference type="ARBA" id="ARBA00022737"/>
    </source>
</evidence>
<dbReference type="GO" id="GO:0004650">
    <property type="term" value="F:polygalacturonase activity"/>
    <property type="evidence" value="ECO:0007669"/>
    <property type="project" value="InterPro"/>
</dbReference>
<keyword evidence="8" id="KW-0325">Glycoprotein</keyword>
<comment type="function">
    <text evidence="13">Specific in hydrolyzing the terminal glycosidic bond of polygalacturonic acid and oligogalacturonates.</text>
</comment>
<evidence type="ECO:0000256" key="9">
    <source>
        <dbReference type="ARBA" id="ARBA00023277"/>
    </source>
</evidence>
<keyword evidence="20" id="KW-1185">Reference proteome</keyword>
<evidence type="ECO:0000313" key="19">
    <source>
        <dbReference type="EMBL" id="KIJ62472.1"/>
    </source>
</evidence>
<protein>
    <recommendedName>
        <fullName evidence="14">galacturonan 1,4-alpha-galacturonidase</fullName>
        <ecNumber evidence="14">3.2.1.67</ecNumber>
    </recommendedName>
</protein>
<dbReference type="OrthoDB" id="187139at2759"/>
<dbReference type="PANTHER" id="PTHR31736:SF12">
    <property type="entry name" value="EXO-POLYGALACTURONASE, PUTATIVE-RELATED"/>
    <property type="match status" value="1"/>
</dbReference>
<keyword evidence="12" id="KW-0624">Polysaccharide degradation</keyword>
<evidence type="ECO:0000256" key="11">
    <source>
        <dbReference type="ARBA" id="ARBA00023316"/>
    </source>
</evidence>
<dbReference type="HOGENOM" id="CLU_016031_1_0_1"/>
<evidence type="ECO:0000256" key="12">
    <source>
        <dbReference type="ARBA" id="ARBA00023326"/>
    </source>
</evidence>
<evidence type="ECO:0000256" key="17">
    <source>
        <dbReference type="RuleBase" id="RU361169"/>
    </source>
</evidence>
<keyword evidence="10 17" id="KW-0326">Glycosidase</keyword>
<dbReference type="EMBL" id="KN839855">
    <property type="protein sequence ID" value="KIJ62472.1"/>
    <property type="molecule type" value="Genomic_DNA"/>
</dbReference>
<evidence type="ECO:0000256" key="6">
    <source>
        <dbReference type="ARBA" id="ARBA00022801"/>
    </source>
</evidence>
<evidence type="ECO:0000256" key="13">
    <source>
        <dbReference type="ARBA" id="ARBA00037312"/>
    </source>
</evidence>
<keyword evidence="7" id="KW-1015">Disulfide bond</keyword>
<keyword evidence="3" id="KW-0964">Secreted</keyword>
<keyword evidence="9" id="KW-0119">Carbohydrate metabolism</keyword>
<keyword evidence="4 18" id="KW-0732">Signal</keyword>
<dbReference type="PANTHER" id="PTHR31736">
    <property type="match status" value="1"/>
</dbReference>
<dbReference type="InterPro" id="IPR012334">
    <property type="entry name" value="Pectin_lyas_fold"/>
</dbReference>
<dbReference type="AlphaFoldDB" id="A0A0C9WDH0"/>
<name>A0A0C9WDH0_9AGAM</name>
<evidence type="ECO:0000256" key="18">
    <source>
        <dbReference type="SAM" id="SignalP"/>
    </source>
</evidence>
<organism evidence="19 20">
    <name type="scientific">Hydnomerulius pinastri MD-312</name>
    <dbReference type="NCBI Taxonomy" id="994086"/>
    <lineage>
        <taxon>Eukaryota</taxon>
        <taxon>Fungi</taxon>
        <taxon>Dikarya</taxon>
        <taxon>Basidiomycota</taxon>
        <taxon>Agaricomycotina</taxon>
        <taxon>Agaricomycetes</taxon>
        <taxon>Agaricomycetidae</taxon>
        <taxon>Boletales</taxon>
        <taxon>Boletales incertae sedis</taxon>
        <taxon>Leucogyrophana</taxon>
    </lineage>
</organism>
<reference evidence="19 20" key="1">
    <citation type="submission" date="2014-04" db="EMBL/GenBank/DDBJ databases">
        <title>Evolutionary Origins and Diversification of the Mycorrhizal Mutualists.</title>
        <authorList>
            <consortium name="DOE Joint Genome Institute"/>
            <consortium name="Mycorrhizal Genomics Consortium"/>
            <person name="Kohler A."/>
            <person name="Kuo A."/>
            <person name="Nagy L.G."/>
            <person name="Floudas D."/>
            <person name="Copeland A."/>
            <person name="Barry K.W."/>
            <person name="Cichocki N."/>
            <person name="Veneault-Fourrey C."/>
            <person name="LaButti K."/>
            <person name="Lindquist E.A."/>
            <person name="Lipzen A."/>
            <person name="Lundell T."/>
            <person name="Morin E."/>
            <person name="Murat C."/>
            <person name="Riley R."/>
            <person name="Ohm R."/>
            <person name="Sun H."/>
            <person name="Tunlid A."/>
            <person name="Henrissat B."/>
            <person name="Grigoriev I.V."/>
            <person name="Hibbett D.S."/>
            <person name="Martin F."/>
        </authorList>
    </citation>
    <scope>NUCLEOTIDE SEQUENCE [LARGE SCALE GENOMIC DNA]</scope>
    <source>
        <strain evidence="19 20">MD-312</strain>
    </source>
</reference>
<dbReference type="GO" id="GO:0071555">
    <property type="term" value="P:cell wall organization"/>
    <property type="evidence" value="ECO:0007669"/>
    <property type="project" value="UniProtKB-KW"/>
</dbReference>
<feature type="active site" evidence="16">
    <location>
        <position position="262"/>
    </location>
</feature>
<dbReference type="SMART" id="SM00710">
    <property type="entry name" value="PbH1"/>
    <property type="match status" value="5"/>
</dbReference>
<dbReference type="Gene3D" id="2.160.20.10">
    <property type="entry name" value="Single-stranded right-handed beta-helix, Pectin lyase-like"/>
    <property type="match status" value="1"/>
</dbReference>
<comment type="similarity">
    <text evidence="2 17">Belongs to the glycosyl hydrolase 28 family.</text>
</comment>
<keyword evidence="6 17" id="KW-0378">Hydrolase</keyword>
<dbReference type="Pfam" id="PF00295">
    <property type="entry name" value="Glyco_hydro_28"/>
    <property type="match status" value="1"/>
</dbReference>
<evidence type="ECO:0000256" key="14">
    <source>
        <dbReference type="ARBA" id="ARBA00038933"/>
    </source>
</evidence>
<dbReference type="EC" id="3.2.1.67" evidence="14"/>
<evidence type="ECO:0000256" key="2">
    <source>
        <dbReference type="ARBA" id="ARBA00008834"/>
    </source>
</evidence>
<evidence type="ECO:0000313" key="20">
    <source>
        <dbReference type="Proteomes" id="UP000053820"/>
    </source>
</evidence>
<sequence>MRFSALLAFLPVVIAASSPNVKVQGNRCTVVPLGGGQDDGPNILSAFAQCASGGTVVLDKYYVVNTVLVTTGLKDVGIELSGTVQYTPNIAYWSPNSLFMSFQNATTYWFLSGDNIHLYGGGTLDANGQVWWDYPNKARLSSLECIKCTVGTAGGSSRTFARPVPLTVGNASNVLIEELTEIGSPFWNNFVYQSTNVTYRKMNISTTSYSSNPTANSDGWDIYRSSYITIEDSTINNDDDCVSFKPNTTNVVISNLYCNGSHGISVGSLGQYAGETDIVANVYVNGISMNNAQNGARIKVFGGSPDPNSSAGGGTGYVQNITFENFYVNNVDYPIYLNQCYDTDADICAEYPSKLTISDVHYINVHGMSSGNEGDVVVDLECSSECYDITATGTNLTSPSGTAVYYCENIATESELDFTCTMPPNTTSSS</sequence>
<dbReference type="InterPro" id="IPR006626">
    <property type="entry name" value="PbH1"/>
</dbReference>
<accession>A0A0C9WDH0</accession>
<dbReference type="PROSITE" id="PS00502">
    <property type="entry name" value="POLYGALACTURONASE"/>
    <property type="match status" value="1"/>
</dbReference>